<dbReference type="GO" id="GO:0000139">
    <property type="term" value="C:Golgi membrane"/>
    <property type="evidence" value="ECO:0007669"/>
    <property type="project" value="UniProtKB-SubCell"/>
</dbReference>
<dbReference type="AlphaFoldDB" id="A0A4W5M4L7"/>
<accession>A0A4W5M4L7</accession>
<dbReference type="STRING" id="62062.ENSHHUP00000032784"/>
<evidence type="ECO:0000313" key="17">
    <source>
        <dbReference type="Ensembl" id="ENSHHUP00000032784.1"/>
    </source>
</evidence>
<evidence type="ECO:0000256" key="8">
    <source>
        <dbReference type="ARBA" id="ARBA00022989"/>
    </source>
</evidence>
<dbReference type="Ensembl" id="ENSHHUT00000034122.1">
    <property type="protein sequence ID" value="ENSHHUP00000032784.1"/>
    <property type="gene ID" value="ENSHHUG00000020756.1"/>
</dbReference>
<evidence type="ECO:0000256" key="2">
    <source>
        <dbReference type="ARBA" id="ARBA00004922"/>
    </source>
</evidence>
<evidence type="ECO:0000256" key="3">
    <source>
        <dbReference type="ARBA" id="ARBA00006003"/>
    </source>
</evidence>
<evidence type="ECO:0000256" key="11">
    <source>
        <dbReference type="ARBA" id="ARBA00023157"/>
    </source>
</evidence>
<comment type="subcellular location">
    <subcellularLocation>
        <location evidence="1">Golgi apparatus membrane</location>
        <topology evidence="1">Single-pass type II membrane protein</topology>
    </subcellularLocation>
</comment>
<keyword evidence="5" id="KW-0808">Transferase</keyword>
<dbReference type="GO" id="GO:0001665">
    <property type="term" value="F:alpha-N-acetylgalactosaminide alpha-2,6-sialyltransferase activity"/>
    <property type="evidence" value="ECO:0007669"/>
    <property type="project" value="UniProtKB-EC"/>
</dbReference>
<dbReference type="PANTHER" id="PTHR45941">
    <property type="entry name" value="ALPHA-N-ACETYLGALACTOSAMINIDE ALPHA-2,6-SIALYLTRANSFERASE 2-LIKE-RELATED"/>
    <property type="match status" value="1"/>
</dbReference>
<evidence type="ECO:0000256" key="1">
    <source>
        <dbReference type="ARBA" id="ARBA00004323"/>
    </source>
</evidence>
<proteinExistence type="inferred from homology"/>
<evidence type="ECO:0000256" key="4">
    <source>
        <dbReference type="ARBA" id="ARBA00022676"/>
    </source>
</evidence>
<name>A0A4W5M4L7_9TELE</name>
<dbReference type="Proteomes" id="UP000314982">
    <property type="component" value="Unassembled WGS sequence"/>
</dbReference>
<comment type="catalytic activity">
    <reaction evidence="16">
        <text>a 3-O-[N-acetyl-alpha-D-galactosaminyl]-L-threonyl-[protein] + CMP-N-acetyl-beta-neuraminate = a 3-O-[N-acetyl-alpha-neuraminosyl-(2-&gt;6)-N-acetyl-alpha-D-galactosaminyl]-L-threonyl-[protein] + CMP + H(+)</text>
        <dbReference type="Rhea" id="RHEA:81643"/>
        <dbReference type="Rhea" id="RHEA-COMP:11689"/>
        <dbReference type="Rhea" id="RHEA-COMP:19720"/>
        <dbReference type="ChEBI" id="CHEBI:15378"/>
        <dbReference type="ChEBI" id="CHEBI:57812"/>
        <dbReference type="ChEBI" id="CHEBI:60377"/>
        <dbReference type="ChEBI" id="CHEBI:87075"/>
        <dbReference type="ChEBI" id="CHEBI:231970"/>
    </reaction>
    <physiologicalReaction direction="left-to-right" evidence="16">
        <dbReference type="Rhea" id="RHEA:81644"/>
    </physiologicalReaction>
</comment>
<reference evidence="17" key="2">
    <citation type="submission" date="2025-08" db="UniProtKB">
        <authorList>
            <consortium name="Ensembl"/>
        </authorList>
    </citation>
    <scope>IDENTIFICATION</scope>
</reference>
<protein>
    <recommendedName>
        <fullName evidence="14">alpha-N-acetylgalactosaminide alpha-2,6-sialyltransferase</fullName>
        <ecNumber evidence="14">2.4.3.3</ecNumber>
    </recommendedName>
</protein>
<sequence length="231" mass="26439">HTTYLYSGLRHWYLSEPLLLPQGNPKCIRCAVVANGGILNGSRMGKEINAHDYVFRSVMNGAVTRGYEEDVGNRTSVYVHTAHAITESPSVFHQYGYNSAPHDEVGYHSPSVVLDHSNIFKGPEQSKARLSRFMWSQEMKSSLWEHGVIGDPLLSPSFPSQVDAYGFITEDHSKYPNYYVERNSKTKVIFYSNHDYNLEIKTWKKLHDNKIIRLYQRQEDPEGKTGKTKLP</sequence>
<keyword evidence="12" id="KW-0325">Glycoprotein</keyword>
<keyword evidence="18" id="KW-1185">Reference proteome</keyword>
<evidence type="ECO:0000256" key="5">
    <source>
        <dbReference type="ARBA" id="ARBA00022679"/>
    </source>
</evidence>
<keyword evidence="10" id="KW-0472">Membrane</keyword>
<evidence type="ECO:0000256" key="9">
    <source>
        <dbReference type="ARBA" id="ARBA00023034"/>
    </source>
</evidence>
<reference evidence="18" key="1">
    <citation type="submission" date="2018-06" db="EMBL/GenBank/DDBJ databases">
        <title>Genome assembly of Danube salmon.</title>
        <authorList>
            <person name="Macqueen D.J."/>
            <person name="Gundappa M.K."/>
        </authorList>
    </citation>
    <scope>NUCLEOTIDE SEQUENCE [LARGE SCALE GENOMIC DNA]</scope>
</reference>
<dbReference type="GO" id="GO:0009312">
    <property type="term" value="P:oligosaccharide biosynthetic process"/>
    <property type="evidence" value="ECO:0007669"/>
    <property type="project" value="TreeGrafter"/>
</dbReference>
<evidence type="ECO:0000256" key="6">
    <source>
        <dbReference type="ARBA" id="ARBA00022692"/>
    </source>
</evidence>
<keyword evidence="4" id="KW-0328">Glycosyltransferase</keyword>
<evidence type="ECO:0000256" key="14">
    <source>
        <dbReference type="ARBA" id="ARBA00039109"/>
    </source>
</evidence>
<keyword evidence="11" id="KW-1015">Disulfide bond</keyword>
<keyword evidence="7" id="KW-0735">Signal-anchor</keyword>
<dbReference type="Pfam" id="PF00777">
    <property type="entry name" value="Glyco_transf_29"/>
    <property type="match status" value="2"/>
</dbReference>
<dbReference type="InterPro" id="IPR001675">
    <property type="entry name" value="Glyco_trans_29"/>
</dbReference>
<evidence type="ECO:0000313" key="18">
    <source>
        <dbReference type="Proteomes" id="UP000314982"/>
    </source>
</evidence>
<evidence type="ECO:0000256" key="10">
    <source>
        <dbReference type="ARBA" id="ARBA00023136"/>
    </source>
</evidence>
<comment type="catalytic activity">
    <reaction evidence="15">
        <text>a 3-O-[N-acetyl-alpha-neuraminyl-(2-&gt;3)-beta-D-galactosyl-(1-&gt;3)-N-acetyl-alpha-D-galactosaminyl]-L-threonyl-[protein] + CMP-N-acetyl-beta-neuraminate = a 3-O-{alpha-Neu5Ac-(2-&gt;3)-beta-D-Gal-(1-&gt;3)-[alpha-Neu5Ac-(2-&gt;6)]-alpha-D-GalNAc}-L-threonyl-[protein] + CMP + H(+)</text>
        <dbReference type="Rhea" id="RHEA:81659"/>
        <dbReference type="Rhea" id="RHEA-COMP:14417"/>
        <dbReference type="Rhea" id="RHEA-COMP:16763"/>
        <dbReference type="ChEBI" id="CHEBI:15378"/>
        <dbReference type="ChEBI" id="CHEBI:57812"/>
        <dbReference type="ChEBI" id="CHEBI:60377"/>
        <dbReference type="ChEBI" id="CHEBI:139598"/>
        <dbReference type="ChEBI" id="CHEBI:156398"/>
    </reaction>
    <physiologicalReaction direction="left-to-right" evidence="15">
        <dbReference type="Rhea" id="RHEA:81660"/>
    </physiologicalReaction>
</comment>
<keyword evidence="6" id="KW-0812">Transmembrane</keyword>
<reference evidence="17" key="3">
    <citation type="submission" date="2025-09" db="UniProtKB">
        <authorList>
            <consortium name="Ensembl"/>
        </authorList>
    </citation>
    <scope>IDENTIFICATION</scope>
</reference>
<evidence type="ECO:0000256" key="13">
    <source>
        <dbReference type="ARBA" id="ARBA00036348"/>
    </source>
</evidence>
<evidence type="ECO:0000256" key="15">
    <source>
        <dbReference type="ARBA" id="ARBA00050664"/>
    </source>
</evidence>
<comment type="catalytic activity">
    <reaction evidence="13">
        <text>a beta-D-galactosyl-(1-&gt;3)-N-acetyl-alpha-D-galactosaminyl derivative + CMP-N-acetyl-beta-neuraminate = a beta-D-galactosyl-(1-&gt;3)-[N-acetyl-alpha-neuraminyl-(2-&gt;6)]-N-acetyl-alpha-D-galactosaminyl derivative + CMP + H(+)</text>
        <dbReference type="Rhea" id="RHEA:11136"/>
        <dbReference type="ChEBI" id="CHEBI:15378"/>
        <dbReference type="ChEBI" id="CHEBI:57812"/>
        <dbReference type="ChEBI" id="CHEBI:60377"/>
        <dbReference type="ChEBI" id="CHEBI:133470"/>
        <dbReference type="ChEBI" id="CHEBI:140764"/>
        <dbReference type="EC" id="2.4.3.3"/>
    </reaction>
    <physiologicalReaction direction="left-to-right" evidence="13">
        <dbReference type="Rhea" id="RHEA:11137"/>
    </physiologicalReaction>
</comment>
<dbReference type="InterPro" id="IPR038578">
    <property type="entry name" value="GT29-like_sf"/>
</dbReference>
<evidence type="ECO:0000256" key="12">
    <source>
        <dbReference type="ARBA" id="ARBA00023180"/>
    </source>
</evidence>
<dbReference type="GeneTree" id="ENSGT00940000159930"/>
<comment type="similarity">
    <text evidence="3">Belongs to the glycosyltransferase 29 family.</text>
</comment>
<dbReference type="PANTHER" id="PTHR45941:SF1">
    <property type="entry name" value="ALPHA-N-ACETYLGALACTOSAMINIDE ALPHA-2,6-SIALYLTRANSFERASE 1"/>
    <property type="match status" value="1"/>
</dbReference>
<keyword evidence="9" id="KW-0333">Golgi apparatus</keyword>
<comment type="pathway">
    <text evidence="2">Protein modification; protein glycosylation.</text>
</comment>
<organism evidence="17 18">
    <name type="scientific">Hucho hucho</name>
    <name type="common">huchen</name>
    <dbReference type="NCBI Taxonomy" id="62062"/>
    <lineage>
        <taxon>Eukaryota</taxon>
        <taxon>Metazoa</taxon>
        <taxon>Chordata</taxon>
        <taxon>Craniata</taxon>
        <taxon>Vertebrata</taxon>
        <taxon>Euteleostomi</taxon>
        <taxon>Actinopterygii</taxon>
        <taxon>Neopterygii</taxon>
        <taxon>Teleostei</taxon>
        <taxon>Protacanthopterygii</taxon>
        <taxon>Salmoniformes</taxon>
        <taxon>Salmonidae</taxon>
        <taxon>Salmoninae</taxon>
        <taxon>Hucho</taxon>
    </lineage>
</organism>
<dbReference type="Gene3D" id="3.90.1480.20">
    <property type="entry name" value="Glycosyl transferase family 29"/>
    <property type="match status" value="2"/>
</dbReference>
<evidence type="ECO:0000256" key="7">
    <source>
        <dbReference type="ARBA" id="ARBA00022968"/>
    </source>
</evidence>
<dbReference type="EC" id="2.4.3.3" evidence="14"/>
<keyword evidence="8" id="KW-1133">Transmembrane helix</keyword>
<evidence type="ECO:0000256" key="16">
    <source>
        <dbReference type="ARBA" id="ARBA00052285"/>
    </source>
</evidence>